<organism evidence="1 2">
    <name type="scientific">Colletotrichum phormii</name>
    <dbReference type="NCBI Taxonomy" id="359342"/>
    <lineage>
        <taxon>Eukaryota</taxon>
        <taxon>Fungi</taxon>
        <taxon>Dikarya</taxon>
        <taxon>Ascomycota</taxon>
        <taxon>Pezizomycotina</taxon>
        <taxon>Sordariomycetes</taxon>
        <taxon>Hypocreomycetidae</taxon>
        <taxon>Glomerellales</taxon>
        <taxon>Glomerellaceae</taxon>
        <taxon>Colletotrichum</taxon>
        <taxon>Colletotrichum acutatum species complex</taxon>
    </lineage>
</organism>
<dbReference type="Proteomes" id="UP001243989">
    <property type="component" value="Unassembled WGS sequence"/>
</dbReference>
<name>A0AAI9ZDS3_9PEZI</name>
<comment type="caution">
    <text evidence="1">The sequence shown here is derived from an EMBL/GenBank/DDBJ whole genome shotgun (WGS) entry which is preliminary data.</text>
</comment>
<proteinExistence type="predicted"/>
<sequence length="204" mass="23000">MPVCMGSELRKQRVQIWSNWQGTQPCPSLGLLGYGYIMIKVPIRQAQTTKSYSILGCSLCGLPWSLGGGFIVIESTLTRVDHGGTAARQLETRRTNRGQIRRRRKSTCMNRFCLFKDRGLVKGEDDGRQGGVGWMLATHTLLNLGSETWLHGSIFLCIHLQMRTSEHCKTTGRLPLVRSERSREAGKTPLSDVRARTRLRFFSC</sequence>
<dbReference type="AlphaFoldDB" id="A0AAI9ZDS3"/>
<accession>A0AAI9ZDS3</accession>
<dbReference type="EMBL" id="JAHMHQ010000034">
    <property type="protein sequence ID" value="KAK1622658.1"/>
    <property type="molecule type" value="Genomic_DNA"/>
</dbReference>
<evidence type="ECO:0000313" key="2">
    <source>
        <dbReference type="Proteomes" id="UP001243989"/>
    </source>
</evidence>
<gene>
    <name evidence="1" type="ORF">BDP81DRAFT_145270</name>
</gene>
<reference evidence="1" key="1">
    <citation type="submission" date="2021-06" db="EMBL/GenBank/DDBJ databases">
        <title>Comparative genomics, transcriptomics and evolutionary studies reveal genomic signatures of adaptation to plant cell wall in hemibiotrophic fungi.</title>
        <authorList>
            <consortium name="DOE Joint Genome Institute"/>
            <person name="Baroncelli R."/>
            <person name="Diaz J.F."/>
            <person name="Benocci T."/>
            <person name="Peng M."/>
            <person name="Battaglia E."/>
            <person name="Haridas S."/>
            <person name="Andreopoulos W."/>
            <person name="Labutti K."/>
            <person name="Pangilinan J."/>
            <person name="Floch G.L."/>
            <person name="Makela M.R."/>
            <person name="Henrissat B."/>
            <person name="Grigoriev I.V."/>
            <person name="Crouch J.A."/>
            <person name="De Vries R.P."/>
            <person name="Sukno S.A."/>
            <person name="Thon M.R."/>
        </authorList>
    </citation>
    <scope>NUCLEOTIDE SEQUENCE</scope>
    <source>
        <strain evidence="1">CBS 102054</strain>
    </source>
</reference>
<protein>
    <submittedName>
        <fullName evidence="1">Uncharacterized protein</fullName>
    </submittedName>
</protein>
<dbReference type="GeneID" id="85466746"/>
<keyword evidence="2" id="KW-1185">Reference proteome</keyword>
<evidence type="ECO:0000313" key="1">
    <source>
        <dbReference type="EMBL" id="KAK1622658.1"/>
    </source>
</evidence>
<dbReference type="RefSeq" id="XP_060438653.1">
    <property type="nucleotide sequence ID" value="XM_060581884.1"/>
</dbReference>